<comment type="caution">
    <text evidence="6">The sequence shown here is derived from an EMBL/GenBank/DDBJ whole genome shotgun (WGS) entry which is preliminary data.</text>
</comment>
<dbReference type="Pfam" id="PF01546">
    <property type="entry name" value="Peptidase_M20"/>
    <property type="match status" value="1"/>
</dbReference>
<protein>
    <recommendedName>
        <fullName evidence="5">Peptidase M20 dimerisation domain-containing protein</fullName>
    </recommendedName>
</protein>
<dbReference type="OrthoDB" id="7832001at2759"/>
<dbReference type="InterPro" id="IPR051458">
    <property type="entry name" value="Cyt/Met_Dipeptidase"/>
</dbReference>
<keyword evidence="7" id="KW-1185">Reference proteome</keyword>
<dbReference type="GO" id="GO:0008233">
    <property type="term" value="F:peptidase activity"/>
    <property type="evidence" value="ECO:0007669"/>
    <property type="project" value="UniProtKB-KW"/>
</dbReference>
<reference evidence="6 7" key="1">
    <citation type="submission" date="2019-02" db="EMBL/GenBank/DDBJ databases">
        <title>Genome sequencing of the rare red list fungi Antrodiella citrinella (Flaviporus citrinellus).</title>
        <authorList>
            <person name="Buettner E."/>
            <person name="Kellner H."/>
        </authorList>
    </citation>
    <scope>NUCLEOTIDE SEQUENCE [LARGE SCALE GENOMIC DNA]</scope>
    <source>
        <strain evidence="6 7">DSM 108506</strain>
    </source>
</reference>
<dbReference type="InterPro" id="IPR011650">
    <property type="entry name" value="Peptidase_M20_dimer"/>
</dbReference>
<keyword evidence="4" id="KW-0378">Hydrolase</keyword>
<sequence>MAVPQQFLDYIDTKQDDLIDRLKEAVAYKSVSGDPTLRDDVQAMVNWFDGQLQSYGVETTQVDLGYQTIDDQKLKVPNAILGRIGNDPNKKTVLVYGHMDVQPAAKSDGWNTEPFTLDVQKDTGKMIGRGSTDDKGPICAWVNVLEAHYAQQLELPVNMRFCFEAMEESGSIGLDELVQSEAAKGDQGYFDNVDCVCISDNYWLNTRTPTVTFGLRGIAYFEVTISGPSADLHSGMWGDVVYEPMTDLINVMSQLVRTDGRILIDGAYDGVDDPTPQEVDEYRSLDYSLQDVQEAVGGDIALSDDVATLLMGRMRWPSLSLHGIRGASSDDTSKTVIPARVTGKFSLRLVPPQTPEGMQEKVIAYVQKVFNNLNTKSTLEPVKMTSGGMPWITDDTDWNYQAADAATYDVYGLLPDHTREGGSIPVTLTFADALGVSVLLLPVGRGDDGAHSTNEKLDISNYIGGSKLLGTYLYKVAAIDATTKGKQFSKRK</sequence>
<evidence type="ECO:0000256" key="2">
    <source>
        <dbReference type="ARBA" id="ARBA00022670"/>
    </source>
</evidence>
<keyword evidence="2" id="KW-0645">Protease</keyword>
<evidence type="ECO:0000313" key="7">
    <source>
        <dbReference type="Proteomes" id="UP000308730"/>
    </source>
</evidence>
<dbReference type="PANTHER" id="PTHR43270">
    <property type="entry name" value="BETA-ALA-HIS DIPEPTIDASE"/>
    <property type="match status" value="1"/>
</dbReference>
<dbReference type="GO" id="GO:0046872">
    <property type="term" value="F:metal ion binding"/>
    <property type="evidence" value="ECO:0007669"/>
    <property type="project" value="UniProtKB-KW"/>
</dbReference>
<dbReference type="Gene3D" id="3.30.70.360">
    <property type="match status" value="1"/>
</dbReference>
<gene>
    <name evidence="6" type="ORF">EUX98_g6502</name>
</gene>
<dbReference type="PANTHER" id="PTHR43270:SF4">
    <property type="entry name" value="CARNOSINE DIPEPTIDASE 2, ISOFORM A"/>
    <property type="match status" value="1"/>
</dbReference>
<dbReference type="EMBL" id="SGPM01000233">
    <property type="protein sequence ID" value="THH27683.1"/>
    <property type="molecule type" value="Genomic_DNA"/>
</dbReference>
<dbReference type="Pfam" id="PF07687">
    <property type="entry name" value="M20_dimer"/>
    <property type="match status" value="1"/>
</dbReference>
<name>A0A4V3XI62_9APHY</name>
<dbReference type="Gene3D" id="3.40.630.10">
    <property type="entry name" value="Zn peptidases"/>
    <property type="match status" value="1"/>
</dbReference>
<comment type="similarity">
    <text evidence="1">Belongs to the peptidase M20A family.</text>
</comment>
<evidence type="ECO:0000256" key="1">
    <source>
        <dbReference type="ARBA" id="ARBA00006247"/>
    </source>
</evidence>
<dbReference type="Proteomes" id="UP000308730">
    <property type="component" value="Unassembled WGS sequence"/>
</dbReference>
<evidence type="ECO:0000256" key="4">
    <source>
        <dbReference type="ARBA" id="ARBA00022801"/>
    </source>
</evidence>
<organism evidence="6 7">
    <name type="scientific">Antrodiella citrinella</name>
    <dbReference type="NCBI Taxonomy" id="2447956"/>
    <lineage>
        <taxon>Eukaryota</taxon>
        <taxon>Fungi</taxon>
        <taxon>Dikarya</taxon>
        <taxon>Basidiomycota</taxon>
        <taxon>Agaricomycotina</taxon>
        <taxon>Agaricomycetes</taxon>
        <taxon>Polyporales</taxon>
        <taxon>Steccherinaceae</taxon>
        <taxon>Antrodiella</taxon>
    </lineage>
</organism>
<evidence type="ECO:0000259" key="5">
    <source>
        <dbReference type="Pfam" id="PF07687"/>
    </source>
</evidence>
<proteinExistence type="inferred from homology"/>
<feature type="domain" description="Peptidase M20 dimerisation" evidence="5">
    <location>
        <begin position="214"/>
        <end position="370"/>
    </location>
</feature>
<keyword evidence="3" id="KW-0479">Metal-binding</keyword>
<evidence type="ECO:0000313" key="6">
    <source>
        <dbReference type="EMBL" id="THH27683.1"/>
    </source>
</evidence>
<dbReference type="GO" id="GO:0006508">
    <property type="term" value="P:proteolysis"/>
    <property type="evidence" value="ECO:0007669"/>
    <property type="project" value="UniProtKB-KW"/>
</dbReference>
<dbReference type="AlphaFoldDB" id="A0A4V3XI62"/>
<dbReference type="InterPro" id="IPR002933">
    <property type="entry name" value="Peptidase_M20"/>
</dbReference>
<accession>A0A4V3XI62</accession>
<dbReference type="SUPFAM" id="SSF53187">
    <property type="entry name" value="Zn-dependent exopeptidases"/>
    <property type="match status" value="1"/>
</dbReference>
<evidence type="ECO:0000256" key="3">
    <source>
        <dbReference type="ARBA" id="ARBA00022723"/>
    </source>
</evidence>